<gene>
    <name evidence="5" type="ORF">GPX89_05560</name>
</gene>
<evidence type="ECO:0000256" key="2">
    <source>
        <dbReference type="ARBA" id="ARBA00022553"/>
    </source>
</evidence>
<sequence>MPALRRLEVPGAGPEDVVVAADGRVIAGLADGTLVAVHPADGAVEEIGHTGGRPLGLHANPDGSLLICDAERGLLRLDKPGGQFEVLVSEVDGVPLNFASNVFADGDTVYFSESTRHWKLGEYMGDMLEHSETGRLLRRNPDGSVEPLVDGLKFANGIVLAPDRSCVLVAETGGYSITRYWLSGPKAGTHDYFTQNLPAFPDNMGLGSDGLIWVALVSPRNPLLDTLLPLPGVLRRLVWAIPEALQPKPARTVWVQAFDFDGTLVHDLQREGTDYAMVTGVAEQGGTIFLGSLTESAIAVTRVP</sequence>
<keyword evidence="6" id="KW-1185">Reference proteome</keyword>
<evidence type="ECO:0000259" key="4">
    <source>
        <dbReference type="Pfam" id="PF03088"/>
    </source>
</evidence>
<accession>A0A7K1UQU2</accession>
<comment type="caution">
    <text evidence="5">The sequence shown here is derived from an EMBL/GenBank/DDBJ whole genome shotgun (WGS) entry which is preliminary data.</text>
</comment>
<dbReference type="InterPro" id="IPR018119">
    <property type="entry name" value="Strictosidine_synth_cons-reg"/>
</dbReference>
<proteinExistence type="inferred from homology"/>
<dbReference type="PANTHER" id="PTHR10426">
    <property type="entry name" value="STRICTOSIDINE SYNTHASE-RELATED"/>
    <property type="match status" value="1"/>
</dbReference>
<dbReference type="Pfam" id="PF03088">
    <property type="entry name" value="Str_synth"/>
    <property type="match status" value="1"/>
</dbReference>
<evidence type="ECO:0000256" key="3">
    <source>
        <dbReference type="ARBA" id="ARBA00023180"/>
    </source>
</evidence>
<keyword evidence="2" id="KW-0597">Phosphoprotein</keyword>
<dbReference type="GO" id="GO:0012505">
    <property type="term" value="C:endomembrane system"/>
    <property type="evidence" value="ECO:0007669"/>
    <property type="project" value="TreeGrafter"/>
</dbReference>
<organism evidence="5 6">
    <name type="scientific">Nocardia terrae</name>
    <dbReference type="NCBI Taxonomy" id="2675851"/>
    <lineage>
        <taxon>Bacteria</taxon>
        <taxon>Bacillati</taxon>
        <taxon>Actinomycetota</taxon>
        <taxon>Actinomycetes</taxon>
        <taxon>Mycobacteriales</taxon>
        <taxon>Nocardiaceae</taxon>
        <taxon>Nocardia</taxon>
    </lineage>
</organism>
<dbReference type="GO" id="GO:0016787">
    <property type="term" value="F:hydrolase activity"/>
    <property type="evidence" value="ECO:0007669"/>
    <property type="project" value="TreeGrafter"/>
</dbReference>
<reference evidence="5 6" key="1">
    <citation type="submission" date="2019-12" db="EMBL/GenBank/DDBJ databases">
        <title>Nocardia sp. nov. ET3-3 isolated from soil.</title>
        <authorList>
            <person name="Kanchanasin P."/>
            <person name="Tanasupawat S."/>
            <person name="Yuki M."/>
            <person name="Kudo T."/>
        </authorList>
    </citation>
    <scope>NUCLEOTIDE SEQUENCE [LARGE SCALE GENOMIC DNA]</scope>
    <source>
        <strain evidence="5 6">ET3-3</strain>
    </source>
</reference>
<comment type="similarity">
    <text evidence="1">Belongs to the strictosidine synthase family.</text>
</comment>
<dbReference type="Proteomes" id="UP000466794">
    <property type="component" value="Unassembled WGS sequence"/>
</dbReference>
<dbReference type="AlphaFoldDB" id="A0A7K1UQU2"/>
<dbReference type="EMBL" id="WRPP01000001">
    <property type="protein sequence ID" value="MVU76712.1"/>
    <property type="molecule type" value="Genomic_DNA"/>
</dbReference>
<evidence type="ECO:0000313" key="5">
    <source>
        <dbReference type="EMBL" id="MVU76712.1"/>
    </source>
</evidence>
<dbReference type="Gene3D" id="2.120.10.30">
    <property type="entry name" value="TolB, C-terminal domain"/>
    <property type="match status" value="1"/>
</dbReference>
<dbReference type="SUPFAM" id="SSF63829">
    <property type="entry name" value="Calcium-dependent phosphotriesterase"/>
    <property type="match status" value="1"/>
</dbReference>
<evidence type="ECO:0000256" key="1">
    <source>
        <dbReference type="ARBA" id="ARBA00009191"/>
    </source>
</evidence>
<feature type="domain" description="Strictosidine synthase conserved region" evidence="4">
    <location>
        <begin position="105"/>
        <end position="184"/>
    </location>
</feature>
<dbReference type="InterPro" id="IPR011042">
    <property type="entry name" value="6-blade_b-propeller_TolB-like"/>
</dbReference>
<name>A0A7K1UQU2_9NOCA</name>
<evidence type="ECO:0000313" key="6">
    <source>
        <dbReference type="Proteomes" id="UP000466794"/>
    </source>
</evidence>
<dbReference type="Pfam" id="PF20067">
    <property type="entry name" value="SSL_N"/>
    <property type="match status" value="1"/>
</dbReference>
<dbReference type="PANTHER" id="PTHR10426:SF88">
    <property type="entry name" value="ADIPOCYTE PLASMA MEMBRANE-ASSOCIATED PROTEIN HEMOMUCIN-RELATED"/>
    <property type="match status" value="1"/>
</dbReference>
<protein>
    <submittedName>
        <fullName evidence="5">SMP-30/gluconolactonase/LRE family protein</fullName>
    </submittedName>
</protein>
<keyword evidence="3" id="KW-0325">Glycoprotein</keyword>